<name>A0A5B6VQK7_9ROSI</name>
<sequence length="113" mass="13125">MQQQLLTLLPQGLLFYQFKHHKAEHCSSQSQSNSVTCRIRVNHHITCHECGKCCCLWERSFYYLQVGHLDADRCWLNNMGSRINREAAYGSMAMVLCFFIFIRVSMSGTTPFI</sequence>
<reference evidence="3" key="1">
    <citation type="journal article" date="2019" name="Plant Biotechnol. J.">
        <title>Genome sequencing of the Australian wild diploid species Gossypium australe highlights disease resistance and delayed gland morphogenesis.</title>
        <authorList>
            <person name="Cai Y."/>
            <person name="Cai X."/>
            <person name="Wang Q."/>
            <person name="Wang P."/>
            <person name="Zhang Y."/>
            <person name="Cai C."/>
            <person name="Xu Y."/>
            <person name="Wang K."/>
            <person name="Zhou Z."/>
            <person name="Wang C."/>
            <person name="Geng S."/>
            <person name="Li B."/>
            <person name="Dong Q."/>
            <person name="Hou Y."/>
            <person name="Wang H."/>
            <person name="Ai P."/>
            <person name="Liu Z."/>
            <person name="Yi F."/>
            <person name="Sun M."/>
            <person name="An G."/>
            <person name="Cheng J."/>
            <person name="Zhang Y."/>
            <person name="Shi Q."/>
            <person name="Xie Y."/>
            <person name="Shi X."/>
            <person name="Chang Y."/>
            <person name="Huang F."/>
            <person name="Chen Y."/>
            <person name="Hong S."/>
            <person name="Mi L."/>
            <person name="Sun Q."/>
            <person name="Zhang L."/>
            <person name="Zhou B."/>
            <person name="Peng R."/>
            <person name="Zhang X."/>
            <person name="Liu F."/>
        </authorList>
    </citation>
    <scope>NUCLEOTIDE SEQUENCE [LARGE SCALE GENOMIC DNA]</scope>
    <source>
        <strain evidence="3">cv. PA1801</strain>
    </source>
</reference>
<dbReference type="EMBL" id="SMMG02000006">
    <property type="protein sequence ID" value="KAA3471400.1"/>
    <property type="molecule type" value="Genomic_DNA"/>
</dbReference>
<evidence type="ECO:0000313" key="2">
    <source>
        <dbReference type="EMBL" id="KAA3471400.1"/>
    </source>
</evidence>
<organism evidence="2 3">
    <name type="scientific">Gossypium australe</name>
    <dbReference type="NCBI Taxonomy" id="47621"/>
    <lineage>
        <taxon>Eukaryota</taxon>
        <taxon>Viridiplantae</taxon>
        <taxon>Streptophyta</taxon>
        <taxon>Embryophyta</taxon>
        <taxon>Tracheophyta</taxon>
        <taxon>Spermatophyta</taxon>
        <taxon>Magnoliopsida</taxon>
        <taxon>eudicotyledons</taxon>
        <taxon>Gunneridae</taxon>
        <taxon>Pentapetalae</taxon>
        <taxon>rosids</taxon>
        <taxon>malvids</taxon>
        <taxon>Malvales</taxon>
        <taxon>Malvaceae</taxon>
        <taxon>Malvoideae</taxon>
        <taxon>Gossypium</taxon>
    </lineage>
</organism>
<evidence type="ECO:0000256" key="1">
    <source>
        <dbReference type="SAM" id="Phobius"/>
    </source>
</evidence>
<dbReference type="OrthoDB" id="757982at2759"/>
<keyword evidence="1" id="KW-1133">Transmembrane helix</keyword>
<keyword evidence="1" id="KW-0812">Transmembrane</keyword>
<dbReference type="Proteomes" id="UP000325315">
    <property type="component" value="Unassembled WGS sequence"/>
</dbReference>
<evidence type="ECO:0000313" key="3">
    <source>
        <dbReference type="Proteomes" id="UP000325315"/>
    </source>
</evidence>
<proteinExistence type="predicted"/>
<dbReference type="AlphaFoldDB" id="A0A5B6VQK7"/>
<keyword evidence="1" id="KW-0472">Membrane</keyword>
<protein>
    <submittedName>
        <fullName evidence="2">MORC family CW-type zinc finger protein 4</fullName>
    </submittedName>
</protein>
<comment type="caution">
    <text evidence="2">The sequence shown here is derived from an EMBL/GenBank/DDBJ whole genome shotgun (WGS) entry which is preliminary data.</text>
</comment>
<gene>
    <name evidence="2" type="ORF">EPI10_017024</name>
</gene>
<feature type="transmembrane region" description="Helical" evidence="1">
    <location>
        <begin position="87"/>
        <end position="106"/>
    </location>
</feature>
<keyword evidence="3" id="KW-1185">Reference proteome</keyword>
<accession>A0A5B6VQK7</accession>